<accession>A0A7L7L6M3</accession>
<organism evidence="4 5">
    <name type="scientific">Adhaeribacter radiodurans</name>
    <dbReference type="NCBI Taxonomy" id="2745197"/>
    <lineage>
        <taxon>Bacteria</taxon>
        <taxon>Pseudomonadati</taxon>
        <taxon>Bacteroidota</taxon>
        <taxon>Cytophagia</taxon>
        <taxon>Cytophagales</taxon>
        <taxon>Hymenobacteraceae</taxon>
        <taxon>Adhaeribacter</taxon>
    </lineage>
</organism>
<dbReference type="RefSeq" id="WP_182415353.1">
    <property type="nucleotide sequence ID" value="NZ_CP055153.1"/>
</dbReference>
<dbReference type="SUPFAM" id="SSF55486">
    <property type="entry name" value="Metalloproteases ('zincins'), catalytic domain"/>
    <property type="match status" value="1"/>
</dbReference>
<protein>
    <submittedName>
        <fullName evidence="4">T9SS type A sorting domain-containing protein</fullName>
    </submittedName>
</protein>
<keyword evidence="1" id="KW-0732">Signal</keyword>
<evidence type="ECO:0000259" key="2">
    <source>
        <dbReference type="Pfam" id="PF18962"/>
    </source>
</evidence>
<dbReference type="AlphaFoldDB" id="A0A7L7L6M3"/>
<feature type="chain" id="PRO_5029869140" evidence="1">
    <location>
        <begin position="24"/>
        <end position="744"/>
    </location>
</feature>
<dbReference type="Gene3D" id="2.60.120.380">
    <property type="match status" value="1"/>
</dbReference>
<dbReference type="EMBL" id="CP055153">
    <property type="protein sequence ID" value="QMU28165.1"/>
    <property type="molecule type" value="Genomic_DNA"/>
</dbReference>
<evidence type="ECO:0000313" key="5">
    <source>
        <dbReference type="Proteomes" id="UP000514509"/>
    </source>
</evidence>
<feature type="signal peptide" evidence="1">
    <location>
        <begin position="1"/>
        <end position="23"/>
    </location>
</feature>
<keyword evidence="5" id="KW-1185">Reference proteome</keyword>
<dbReference type="SUPFAM" id="SSF89260">
    <property type="entry name" value="Collagen-binding domain"/>
    <property type="match status" value="1"/>
</dbReference>
<proteinExistence type="predicted"/>
<evidence type="ECO:0000313" key="4">
    <source>
        <dbReference type="EMBL" id="QMU28165.1"/>
    </source>
</evidence>
<gene>
    <name evidence="4" type="ORF">HUW48_08985</name>
</gene>
<dbReference type="InterPro" id="IPR045474">
    <property type="entry name" value="GEVED"/>
</dbReference>
<reference evidence="4 5" key="1">
    <citation type="submission" date="2020-08" db="EMBL/GenBank/DDBJ databases">
        <title>Adhaeribacter dokdonensis sp. nov., isolated from the rhizosphere of Elymus tsukushiensis, a plant native to the Dokdo Islands, Republic of Korea.</title>
        <authorList>
            <person name="Ghim S.Y."/>
        </authorList>
    </citation>
    <scope>NUCLEOTIDE SEQUENCE [LARGE SCALE GENOMIC DNA]</scope>
    <source>
        <strain evidence="4 5">KUDC8001</strain>
    </source>
</reference>
<sequence length="744" mass="81275">MKIFTKLLIFSFCWLSWTTVVQAQTQINLGKATNLVAVYKANASSKATNAATTGKKIRQTVPGRVALVLRINLSKKEGTTEEFIGSVDGHENGSFFMQFDGNNLSGFIILKDQKKAYQYSSDAKGQAYLQEVDINKVICVEYKKSSGIKSQTSNQVATTTAAAVPLLESYPGANAVILLDFDGQYVSGTSWNGRGPINAAPSNLTTAQMVEVWNVMSEDFRPYALNITTNEAVFNSTPKNLRMRVIFTPTDAAYPGVGGVAYLGSLNWNDDTPCWVFINDNGKFAGECGSHEVGHTLKLMHDGKMNVGYYSGQEYYEGQANWAPIMGISYTKRQTQWSKGEYPSANNTEDDLAIMATNGFGFRIDEATRNLARDASGNIIASSNYGVISTRADEDIFSFTIAASTVTLNVKPNNYHPNLDIKLTLKNSASTILASSDPADMSASITTELGAGTYYLHIDGATGAMGANSDYASLGEYYVSGTIKATYCIPTYTVGCSPTPVLVNNFSFNTLVNNNSGCSTGTVKGYTNYLPTGTFTTSVNRGQSYRMNLQAAGNLQYFGVWIDYNNDGDFADAGEFVYVSPTRSMTLFSPTITIPATAALGKTRMRVRSNYDAPLTGNHSCSSMIYGEAEDYTITIAAPATLAARITNNQPQVEEYKKQGTIFRSYPNPFTNKSTIEFDFDQEQEYEVRIYNATGSIVRALPIGQAKANTLVQVEWADKKIPTGVYLVQLRSRKGVQTLRLIRE</sequence>
<name>A0A7L7L6M3_9BACT</name>
<dbReference type="Pfam" id="PF20009">
    <property type="entry name" value="GEVED"/>
    <property type="match status" value="1"/>
</dbReference>
<feature type="domain" description="GEVED" evidence="3">
    <location>
        <begin position="557"/>
        <end position="635"/>
    </location>
</feature>
<feature type="domain" description="Secretion system C-terminal sorting" evidence="2">
    <location>
        <begin position="666"/>
        <end position="738"/>
    </location>
</feature>
<dbReference type="InterPro" id="IPR026444">
    <property type="entry name" value="Secre_tail"/>
</dbReference>
<evidence type="ECO:0000256" key="1">
    <source>
        <dbReference type="SAM" id="SignalP"/>
    </source>
</evidence>
<dbReference type="Proteomes" id="UP000514509">
    <property type="component" value="Chromosome"/>
</dbReference>
<dbReference type="KEGG" id="add:HUW48_08985"/>
<dbReference type="NCBIfam" id="TIGR04183">
    <property type="entry name" value="Por_Secre_tail"/>
    <property type="match status" value="1"/>
</dbReference>
<evidence type="ECO:0000259" key="3">
    <source>
        <dbReference type="Pfam" id="PF20009"/>
    </source>
</evidence>
<dbReference type="Pfam" id="PF18962">
    <property type="entry name" value="Por_Secre_tail"/>
    <property type="match status" value="1"/>
</dbReference>